<dbReference type="Pfam" id="PF15778">
    <property type="entry name" value="UNC80_N"/>
    <property type="match status" value="1"/>
</dbReference>
<evidence type="ECO:0000313" key="3">
    <source>
        <dbReference type="Proteomes" id="UP000694388"/>
    </source>
</evidence>
<dbReference type="PANTHER" id="PTHR31781">
    <property type="entry name" value="UNC80"/>
    <property type="match status" value="1"/>
</dbReference>
<keyword evidence="3" id="KW-1185">Reference proteome</keyword>
<dbReference type="Ensembl" id="ENSEBUT00000015212.1">
    <property type="protein sequence ID" value="ENSEBUP00000014639.1"/>
    <property type="gene ID" value="ENSEBUG00000009221.1"/>
</dbReference>
<dbReference type="InterPro" id="IPR031542">
    <property type="entry name" value="UNC80_N"/>
</dbReference>
<reference evidence="2" key="1">
    <citation type="submission" date="2025-08" db="UniProtKB">
        <authorList>
            <consortium name="Ensembl"/>
        </authorList>
    </citation>
    <scope>IDENTIFICATION</scope>
</reference>
<proteinExistence type="predicted"/>
<organism evidence="2 3">
    <name type="scientific">Eptatretus burgeri</name>
    <name type="common">Inshore hagfish</name>
    <dbReference type="NCBI Taxonomy" id="7764"/>
    <lineage>
        <taxon>Eukaryota</taxon>
        <taxon>Metazoa</taxon>
        <taxon>Chordata</taxon>
        <taxon>Craniata</taxon>
        <taxon>Vertebrata</taxon>
        <taxon>Cyclostomata</taxon>
        <taxon>Myxini</taxon>
        <taxon>Myxiniformes</taxon>
        <taxon>Myxinidae</taxon>
        <taxon>Eptatretinae</taxon>
        <taxon>Eptatretus</taxon>
    </lineage>
</organism>
<name>A0A8C4QH78_EPTBU</name>
<dbReference type="OMA" id="XHQDKLG"/>
<dbReference type="GO" id="GO:0005261">
    <property type="term" value="F:monoatomic cation channel activity"/>
    <property type="evidence" value="ECO:0007669"/>
    <property type="project" value="TreeGrafter"/>
</dbReference>
<evidence type="ECO:0000313" key="2">
    <source>
        <dbReference type="Ensembl" id="ENSEBUP00000014639.1"/>
    </source>
</evidence>
<accession>A0A8C4QH78</accession>
<dbReference type="GO" id="GO:0055080">
    <property type="term" value="P:monoatomic cation homeostasis"/>
    <property type="evidence" value="ECO:0007669"/>
    <property type="project" value="TreeGrafter"/>
</dbReference>
<evidence type="ECO:0000259" key="1">
    <source>
        <dbReference type="Pfam" id="PF15778"/>
    </source>
</evidence>
<sequence>MGKRKTSQGLAQEGHGDSGIPLPIQTFLWRQTSAFIRPKLGKQYEASCVDKLGVAETKLLHTLHWMLLDSAQDCCENASRIPSLGMTDGEARDRTTDGVWEEYRLPLSTVELFVYLLAPLINRIRESDLTFRLAGGMAIWQPLWEHLQPEVPAFTAPIGSGRTTAKTSCFRATASPQASVCHGRKEG</sequence>
<dbReference type="GO" id="GO:0030424">
    <property type="term" value="C:axon"/>
    <property type="evidence" value="ECO:0007669"/>
    <property type="project" value="TreeGrafter"/>
</dbReference>
<dbReference type="PANTHER" id="PTHR31781:SF1">
    <property type="entry name" value="PROTEIN UNC-80 HOMOLOG"/>
    <property type="match status" value="1"/>
</dbReference>
<reference evidence="2" key="2">
    <citation type="submission" date="2025-09" db="UniProtKB">
        <authorList>
            <consortium name="Ensembl"/>
        </authorList>
    </citation>
    <scope>IDENTIFICATION</scope>
</reference>
<feature type="domain" description="Cation channel complex component UNC80 N-terminal" evidence="1">
    <location>
        <begin position="49"/>
        <end position="158"/>
    </location>
</feature>
<dbReference type="AlphaFoldDB" id="A0A8C4QH78"/>
<dbReference type="GO" id="GO:0034703">
    <property type="term" value="C:cation channel complex"/>
    <property type="evidence" value="ECO:0007669"/>
    <property type="project" value="TreeGrafter"/>
</dbReference>
<dbReference type="Proteomes" id="UP000694388">
    <property type="component" value="Unplaced"/>
</dbReference>
<dbReference type="GeneTree" id="ENSGT00640000091496"/>
<protein>
    <recommendedName>
        <fullName evidence="1">Cation channel complex component UNC80 N-terminal domain-containing protein</fullName>
    </recommendedName>
</protein>